<dbReference type="RefSeq" id="WP_343762631.1">
    <property type="nucleotide sequence ID" value="NZ_BAAACG010000013.1"/>
</dbReference>
<evidence type="ECO:0000256" key="10">
    <source>
        <dbReference type="HAMAP-Rule" id="MF_00815"/>
    </source>
</evidence>
<comment type="caution">
    <text evidence="11">The sequence shown here is derived from an EMBL/GenBank/DDBJ whole genome shotgun (WGS) entry which is preliminary data.</text>
</comment>
<proteinExistence type="inferred from homology"/>
<dbReference type="PANTHER" id="PTHR11693:SF22">
    <property type="entry name" value="ATP SYNTHASE SUBUNIT GAMMA, MITOCHONDRIAL"/>
    <property type="match status" value="1"/>
</dbReference>
<evidence type="ECO:0000256" key="5">
    <source>
        <dbReference type="ARBA" id="ARBA00022781"/>
    </source>
</evidence>
<comment type="subcellular location">
    <subcellularLocation>
        <location evidence="10">Cell membrane</location>
        <topology evidence="10">Peripheral membrane protein</topology>
    </subcellularLocation>
    <subcellularLocation>
        <location evidence="2">Membrane</location>
        <topology evidence="2">Peripheral membrane protein</topology>
    </subcellularLocation>
</comment>
<dbReference type="PROSITE" id="PS00153">
    <property type="entry name" value="ATPASE_GAMMA"/>
    <property type="match status" value="1"/>
</dbReference>
<keyword evidence="9 10" id="KW-0066">ATP synthesis</keyword>
<keyword evidence="8 10" id="KW-0139">CF(1)</keyword>
<sequence length="285" mass="31844">MAGAGLIGIKRRIKSVTNIRKITKAMGLVATAKLRKARVSLEIDKNHYNQYQLVMNDVVNSIEEKNLYVDGNKSKKKLYVILTSDSGLCGSFNASVINTSIDEINKDKDNAEVIVVGQKGRAYLKKLGVKTISEYVDMPNVPTIKEGRTITDNIINLYEANKVGEVYVVYSEFYSAVKQIVKTEKILPIERKKEKVSSNDPYVEISPESDKFLKVCMNNYIKANIMNFLFNSKASEHGSRMTAMNGSTDNANDLLDKLTLKFNRLRQSAITQEISEIVGGAEAQK</sequence>
<dbReference type="NCBIfam" id="TIGR01146">
    <property type="entry name" value="ATPsyn_F1gamma"/>
    <property type="match status" value="1"/>
</dbReference>
<evidence type="ECO:0000256" key="2">
    <source>
        <dbReference type="ARBA" id="ARBA00004170"/>
    </source>
</evidence>
<evidence type="ECO:0000256" key="1">
    <source>
        <dbReference type="ARBA" id="ARBA00003456"/>
    </source>
</evidence>
<keyword evidence="7 10" id="KW-0472">Membrane</keyword>
<dbReference type="Gene3D" id="3.40.1380.10">
    <property type="match status" value="1"/>
</dbReference>
<keyword evidence="6 10" id="KW-0406">Ion transport</keyword>
<evidence type="ECO:0000256" key="7">
    <source>
        <dbReference type="ARBA" id="ARBA00023136"/>
    </source>
</evidence>
<dbReference type="PANTHER" id="PTHR11693">
    <property type="entry name" value="ATP SYNTHASE GAMMA CHAIN"/>
    <property type="match status" value="1"/>
</dbReference>
<dbReference type="Pfam" id="PF00231">
    <property type="entry name" value="ATP-synt"/>
    <property type="match status" value="1"/>
</dbReference>
<keyword evidence="4 10" id="KW-0813">Transport</keyword>
<evidence type="ECO:0000313" key="11">
    <source>
        <dbReference type="EMBL" id="GAA0744315.1"/>
    </source>
</evidence>
<dbReference type="HAMAP" id="MF_00815">
    <property type="entry name" value="ATP_synth_gamma_bact"/>
    <property type="match status" value="1"/>
</dbReference>
<keyword evidence="10" id="KW-1003">Cell membrane</keyword>
<dbReference type="InterPro" id="IPR035968">
    <property type="entry name" value="ATP_synth_F1_ATPase_gsu"/>
</dbReference>
<dbReference type="SUPFAM" id="SSF52943">
    <property type="entry name" value="ATP synthase (F1-ATPase), gamma subunit"/>
    <property type="match status" value="1"/>
</dbReference>
<keyword evidence="12" id="KW-1185">Reference proteome</keyword>
<evidence type="ECO:0000256" key="9">
    <source>
        <dbReference type="ARBA" id="ARBA00023310"/>
    </source>
</evidence>
<comment type="function">
    <text evidence="1 10">Produces ATP from ADP in the presence of a proton gradient across the membrane. The gamma chain is believed to be important in regulating ATPase activity and the flow of protons through the CF(0) complex.</text>
</comment>
<dbReference type="Gene3D" id="1.10.287.80">
    <property type="entry name" value="ATP synthase, gamma subunit, helix hairpin domain"/>
    <property type="match status" value="1"/>
</dbReference>
<evidence type="ECO:0000256" key="8">
    <source>
        <dbReference type="ARBA" id="ARBA00023196"/>
    </source>
</evidence>
<protein>
    <recommendedName>
        <fullName evidence="10">ATP synthase gamma chain</fullName>
    </recommendedName>
    <alternativeName>
        <fullName evidence="10">ATP synthase F1 sector gamma subunit</fullName>
    </alternativeName>
    <alternativeName>
        <fullName evidence="10">F-ATPase gamma subunit</fullName>
    </alternativeName>
</protein>
<reference evidence="12" key="1">
    <citation type="journal article" date="2019" name="Int. J. Syst. Evol. Microbiol.">
        <title>The Global Catalogue of Microorganisms (GCM) 10K type strain sequencing project: providing services to taxonomists for standard genome sequencing and annotation.</title>
        <authorList>
            <consortium name="The Broad Institute Genomics Platform"/>
            <consortium name="The Broad Institute Genome Sequencing Center for Infectious Disease"/>
            <person name="Wu L."/>
            <person name="Ma J."/>
        </authorList>
    </citation>
    <scope>NUCLEOTIDE SEQUENCE [LARGE SCALE GENOMIC DNA]</scope>
    <source>
        <strain evidence="12">JCM 1407</strain>
    </source>
</reference>
<name>A0ABP3UXA1_9CLOT</name>
<dbReference type="InterPro" id="IPR023632">
    <property type="entry name" value="ATP_synth_F1_gsu_CS"/>
</dbReference>
<evidence type="ECO:0000256" key="3">
    <source>
        <dbReference type="ARBA" id="ARBA00007681"/>
    </source>
</evidence>
<gene>
    <name evidence="10 11" type="primary">atpG</name>
    <name evidence="11" type="ORF">GCM10008906_29050</name>
</gene>
<organism evidence="11 12">
    <name type="scientific">Clostridium oceanicum</name>
    <dbReference type="NCBI Taxonomy" id="1543"/>
    <lineage>
        <taxon>Bacteria</taxon>
        <taxon>Bacillati</taxon>
        <taxon>Bacillota</taxon>
        <taxon>Clostridia</taxon>
        <taxon>Eubacteriales</taxon>
        <taxon>Clostridiaceae</taxon>
        <taxon>Clostridium</taxon>
    </lineage>
</organism>
<keyword evidence="5 10" id="KW-0375">Hydrogen ion transport</keyword>
<dbReference type="PRINTS" id="PR00126">
    <property type="entry name" value="ATPASEGAMMA"/>
</dbReference>
<evidence type="ECO:0000256" key="6">
    <source>
        <dbReference type="ARBA" id="ARBA00023065"/>
    </source>
</evidence>
<dbReference type="CDD" id="cd12151">
    <property type="entry name" value="F1-ATPase_gamma"/>
    <property type="match status" value="1"/>
</dbReference>
<dbReference type="EMBL" id="BAAACG010000013">
    <property type="protein sequence ID" value="GAA0744315.1"/>
    <property type="molecule type" value="Genomic_DNA"/>
</dbReference>
<evidence type="ECO:0000256" key="4">
    <source>
        <dbReference type="ARBA" id="ARBA00022448"/>
    </source>
</evidence>
<comment type="similarity">
    <text evidence="3 10">Belongs to the ATPase gamma chain family.</text>
</comment>
<accession>A0ABP3UXA1</accession>
<comment type="subunit">
    <text evidence="10">F-type ATPases have 2 components, CF(1) - the catalytic core - and CF(0) - the membrane proton channel. CF(1) has five subunits: alpha(3), beta(3), gamma(1), delta(1), epsilon(1). CF(0) has three main subunits: a, b and c.</text>
</comment>
<dbReference type="InterPro" id="IPR000131">
    <property type="entry name" value="ATP_synth_F1_gsu"/>
</dbReference>
<dbReference type="Proteomes" id="UP001501510">
    <property type="component" value="Unassembled WGS sequence"/>
</dbReference>
<evidence type="ECO:0000313" key="12">
    <source>
        <dbReference type="Proteomes" id="UP001501510"/>
    </source>
</evidence>